<dbReference type="CDD" id="cd02165">
    <property type="entry name" value="NMNAT"/>
    <property type="match status" value="1"/>
</dbReference>
<dbReference type="RefSeq" id="WP_212609763.1">
    <property type="nucleotide sequence ID" value="NZ_CP073910.1"/>
</dbReference>
<dbReference type="PANTHER" id="PTHR39321:SF3">
    <property type="entry name" value="PHOSPHOPANTETHEINE ADENYLYLTRANSFERASE"/>
    <property type="match status" value="1"/>
</dbReference>
<evidence type="ECO:0000256" key="1">
    <source>
        <dbReference type="ARBA" id="ARBA00002324"/>
    </source>
</evidence>
<evidence type="ECO:0000256" key="10">
    <source>
        <dbReference type="ARBA" id="ARBA00048721"/>
    </source>
</evidence>
<accession>A0A975KAF6</accession>
<evidence type="ECO:0000256" key="9">
    <source>
        <dbReference type="ARBA" id="ARBA00023027"/>
    </source>
</evidence>
<dbReference type="Proteomes" id="UP000681425">
    <property type="component" value="Chromosome"/>
</dbReference>
<sequence length="212" mass="24642">MRRIGLLGGSFNPAHGGHRAISLFAAKALGFDELWWLVSPGNPLKPAKGMAPLPARLESARRQARRAPIRPTAIERDLRTRYTVDTLRAIVRRYPRHRFIWLMGADNLAQFDQWKDWRAIARMMPIAVIARPGYDDVALGSPSMAWLRRFVRPARQSSDWTEWRPPALVLLRFRPDPRSATLLRQVDPLWHREYEARQVRDPLTRRLITLKE</sequence>
<feature type="domain" description="Cytidyltransferase-like" evidence="12">
    <location>
        <begin position="6"/>
        <end position="184"/>
    </location>
</feature>
<comment type="function">
    <text evidence="1 11">Catalyzes the reversible adenylation of nicotinate mononucleotide (NaMN) to nicotinic acid adenine dinucleotide (NaAD).</text>
</comment>
<comment type="catalytic activity">
    <reaction evidence="10 11">
        <text>nicotinate beta-D-ribonucleotide + ATP + H(+) = deamido-NAD(+) + diphosphate</text>
        <dbReference type="Rhea" id="RHEA:22860"/>
        <dbReference type="ChEBI" id="CHEBI:15378"/>
        <dbReference type="ChEBI" id="CHEBI:30616"/>
        <dbReference type="ChEBI" id="CHEBI:33019"/>
        <dbReference type="ChEBI" id="CHEBI:57502"/>
        <dbReference type="ChEBI" id="CHEBI:58437"/>
        <dbReference type="EC" id="2.7.7.18"/>
    </reaction>
</comment>
<dbReference type="InterPro" id="IPR014729">
    <property type="entry name" value="Rossmann-like_a/b/a_fold"/>
</dbReference>
<dbReference type="KEGG" id="spph:KFK14_02575"/>
<dbReference type="PANTHER" id="PTHR39321">
    <property type="entry name" value="NICOTINATE-NUCLEOTIDE ADENYLYLTRANSFERASE-RELATED"/>
    <property type="match status" value="1"/>
</dbReference>
<evidence type="ECO:0000256" key="2">
    <source>
        <dbReference type="ARBA" id="ARBA00005019"/>
    </source>
</evidence>
<evidence type="ECO:0000256" key="3">
    <source>
        <dbReference type="ARBA" id="ARBA00009014"/>
    </source>
</evidence>
<dbReference type="GO" id="GO:0009435">
    <property type="term" value="P:NAD+ biosynthetic process"/>
    <property type="evidence" value="ECO:0007669"/>
    <property type="project" value="UniProtKB-UniRule"/>
</dbReference>
<evidence type="ECO:0000256" key="7">
    <source>
        <dbReference type="ARBA" id="ARBA00022741"/>
    </source>
</evidence>
<evidence type="ECO:0000259" key="12">
    <source>
        <dbReference type="Pfam" id="PF01467"/>
    </source>
</evidence>
<evidence type="ECO:0000256" key="11">
    <source>
        <dbReference type="HAMAP-Rule" id="MF_00244"/>
    </source>
</evidence>
<dbReference type="HAMAP" id="MF_00244">
    <property type="entry name" value="NaMN_adenylyltr"/>
    <property type="match status" value="1"/>
</dbReference>
<evidence type="ECO:0000256" key="4">
    <source>
        <dbReference type="ARBA" id="ARBA00022642"/>
    </source>
</evidence>
<gene>
    <name evidence="11" type="primary">nadD</name>
    <name evidence="13" type="ORF">KFK14_02575</name>
</gene>
<dbReference type="Gene3D" id="3.40.50.620">
    <property type="entry name" value="HUPs"/>
    <property type="match status" value="1"/>
</dbReference>
<evidence type="ECO:0000256" key="8">
    <source>
        <dbReference type="ARBA" id="ARBA00022840"/>
    </source>
</evidence>
<evidence type="ECO:0000256" key="6">
    <source>
        <dbReference type="ARBA" id="ARBA00022695"/>
    </source>
</evidence>
<reference evidence="13" key="1">
    <citation type="submission" date="2021-04" db="EMBL/GenBank/DDBJ databases">
        <title>Isolation of p-tert-butylphenol degrading bacteria Sphingobium phenoxybenzoativorans Tas13 from active sludge.</title>
        <authorList>
            <person name="Li Y."/>
        </authorList>
    </citation>
    <scope>NUCLEOTIDE SEQUENCE</scope>
    <source>
        <strain evidence="13">Tas13</strain>
    </source>
</reference>
<dbReference type="AlphaFoldDB" id="A0A975KAF6"/>
<comment type="pathway">
    <text evidence="2 11">Cofactor biosynthesis; NAD(+) biosynthesis; deamido-NAD(+) from nicotinate D-ribonucleotide: step 1/1.</text>
</comment>
<evidence type="ECO:0000313" key="14">
    <source>
        <dbReference type="Proteomes" id="UP000681425"/>
    </source>
</evidence>
<dbReference type="NCBIfam" id="NF000843">
    <property type="entry name" value="PRK00071.2-2"/>
    <property type="match status" value="1"/>
</dbReference>
<protein>
    <recommendedName>
        <fullName evidence="11">Probable nicotinate-nucleotide adenylyltransferase</fullName>
        <ecNumber evidence="11">2.7.7.18</ecNumber>
    </recommendedName>
    <alternativeName>
        <fullName evidence="11">Deamido-NAD(+) diphosphorylase</fullName>
    </alternativeName>
    <alternativeName>
        <fullName evidence="11">Deamido-NAD(+) pyrophosphorylase</fullName>
    </alternativeName>
    <alternativeName>
        <fullName evidence="11">Nicotinate mononucleotide adenylyltransferase</fullName>
        <shortName evidence="11">NaMN adenylyltransferase</shortName>
    </alternativeName>
</protein>
<keyword evidence="8 11" id="KW-0067">ATP-binding</keyword>
<name>A0A975KAF6_9SPHN</name>
<dbReference type="EC" id="2.7.7.18" evidence="11"/>
<dbReference type="GO" id="GO:0005524">
    <property type="term" value="F:ATP binding"/>
    <property type="evidence" value="ECO:0007669"/>
    <property type="project" value="UniProtKB-KW"/>
</dbReference>
<dbReference type="SUPFAM" id="SSF52374">
    <property type="entry name" value="Nucleotidylyl transferase"/>
    <property type="match status" value="1"/>
</dbReference>
<dbReference type="InterPro" id="IPR005248">
    <property type="entry name" value="NadD/NMNAT"/>
</dbReference>
<evidence type="ECO:0000313" key="13">
    <source>
        <dbReference type="EMBL" id="QUT06382.1"/>
    </source>
</evidence>
<keyword evidence="7 11" id="KW-0547">Nucleotide-binding</keyword>
<dbReference type="EMBL" id="CP073910">
    <property type="protein sequence ID" value="QUT06382.1"/>
    <property type="molecule type" value="Genomic_DNA"/>
</dbReference>
<organism evidence="13 14">
    <name type="scientific">Sphingobium phenoxybenzoativorans</name>
    <dbReference type="NCBI Taxonomy" id="1592790"/>
    <lineage>
        <taxon>Bacteria</taxon>
        <taxon>Pseudomonadati</taxon>
        <taxon>Pseudomonadota</taxon>
        <taxon>Alphaproteobacteria</taxon>
        <taxon>Sphingomonadales</taxon>
        <taxon>Sphingomonadaceae</taxon>
        <taxon>Sphingobium</taxon>
    </lineage>
</organism>
<keyword evidence="14" id="KW-1185">Reference proteome</keyword>
<keyword evidence="6 11" id="KW-0548">Nucleotidyltransferase</keyword>
<keyword evidence="5 11" id="KW-0808">Transferase</keyword>
<keyword evidence="9 11" id="KW-0520">NAD</keyword>
<keyword evidence="4 11" id="KW-0662">Pyridine nucleotide biosynthesis</keyword>
<comment type="similarity">
    <text evidence="3 11">Belongs to the NadD family.</text>
</comment>
<dbReference type="Pfam" id="PF01467">
    <property type="entry name" value="CTP_transf_like"/>
    <property type="match status" value="1"/>
</dbReference>
<dbReference type="InterPro" id="IPR004821">
    <property type="entry name" value="Cyt_trans-like"/>
</dbReference>
<proteinExistence type="inferred from homology"/>
<evidence type="ECO:0000256" key="5">
    <source>
        <dbReference type="ARBA" id="ARBA00022679"/>
    </source>
</evidence>
<dbReference type="GO" id="GO:0004515">
    <property type="term" value="F:nicotinate-nucleotide adenylyltransferase activity"/>
    <property type="evidence" value="ECO:0007669"/>
    <property type="project" value="UniProtKB-UniRule"/>
</dbReference>